<organism evidence="3 4">
    <name type="scientific">Rhizobium giardinii</name>
    <dbReference type="NCBI Taxonomy" id="56731"/>
    <lineage>
        <taxon>Bacteria</taxon>
        <taxon>Pseudomonadati</taxon>
        <taxon>Pseudomonadota</taxon>
        <taxon>Alphaproteobacteria</taxon>
        <taxon>Hyphomicrobiales</taxon>
        <taxon>Rhizobiaceae</taxon>
        <taxon>Rhizobium/Agrobacterium group</taxon>
        <taxon>Rhizobium</taxon>
    </lineage>
</organism>
<dbReference type="InterPro" id="IPR003768">
    <property type="entry name" value="ScpA"/>
</dbReference>
<sequence length="288" mass="32348">MSNAGDMQRKPAAKAPMEPLWQDDASDRGLHEEELVVDIAGFEGPLDLLLHLARNQRVDLSRISVLALAEQYIAFIERARSIRLELAADYLVMAAWLAFLKSRLLIPQQSKDDGPSGEEMATALAFRLKRLEAMREAATRLINRNRLGRDVFARGAPEHIPVEKKSAFEASLYDLLSAYASLRQREAVMQVTIEKRQVWSLADARLVLARLIGDMVDWTALDHFLLRYMTSPKERATAIASSFAASLEMVREGRLEIRQDGAFSPIYLRQGPNKLTAEVLADMEAGRD</sequence>
<dbReference type="Gene3D" id="6.10.250.2410">
    <property type="match status" value="1"/>
</dbReference>
<name>A0A7W8UFC3_9HYPH</name>
<dbReference type="AlphaFoldDB" id="A0A7W8UFC3"/>
<feature type="region of interest" description="Disordered" evidence="2">
    <location>
        <begin position="1"/>
        <end position="20"/>
    </location>
</feature>
<protein>
    <recommendedName>
        <fullName evidence="1">Segregation and condensation protein A</fullName>
    </recommendedName>
</protein>
<dbReference type="Proteomes" id="UP000585507">
    <property type="component" value="Unassembled WGS sequence"/>
</dbReference>
<keyword evidence="4" id="KW-1185">Reference proteome</keyword>
<evidence type="ECO:0000313" key="3">
    <source>
        <dbReference type="EMBL" id="MBB5538183.1"/>
    </source>
</evidence>
<evidence type="ECO:0000313" key="4">
    <source>
        <dbReference type="Proteomes" id="UP000585507"/>
    </source>
</evidence>
<comment type="caution">
    <text evidence="3">The sequence shown here is derived from an EMBL/GenBank/DDBJ whole genome shotgun (WGS) entry which is preliminary data.</text>
</comment>
<reference evidence="3 4" key="1">
    <citation type="submission" date="2020-08" db="EMBL/GenBank/DDBJ databases">
        <title>Genomic Encyclopedia of Type Strains, Phase IV (KMG-V): Genome sequencing to study the core and pangenomes of soil and plant-associated prokaryotes.</title>
        <authorList>
            <person name="Whitman W."/>
        </authorList>
    </citation>
    <scope>NUCLEOTIDE SEQUENCE [LARGE SCALE GENOMIC DNA]</scope>
    <source>
        <strain evidence="3 4">SEMIA 4084</strain>
    </source>
</reference>
<evidence type="ECO:0000256" key="1">
    <source>
        <dbReference type="ARBA" id="ARBA00044777"/>
    </source>
</evidence>
<gene>
    <name evidence="3" type="ORF">GGD55_004904</name>
</gene>
<dbReference type="PANTHER" id="PTHR33969:SF2">
    <property type="entry name" value="SEGREGATION AND CONDENSATION PROTEIN A"/>
    <property type="match status" value="1"/>
</dbReference>
<evidence type="ECO:0000256" key="2">
    <source>
        <dbReference type="SAM" id="MobiDB-lite"/>
    </source>
</evidence>
<dbReference type="PANTHER" id="PTHR33969">
    <property type="entry name" value="SEGREGATION AND CONDENSATION PROTEIN A"/>
    <property type="match status" value="1"/>
</dbReference>
<dbReference type="EMBL" id="JACHBK010000012">
    <property type="protein sequence ID" value="MBB5538183.1"/>
    <property type="molecule type" value="Genomic_DNA"/>
</dbReference>
<dbReference type="Pfam" id="PF02616">
    <property type="entry name" value="SMC_ScpA"/>
    <property type="match status" value="1"/>
</dbReference>
<accession>A0A7W8UFC3</accession>
<proteinExistence type="predicted"/>